<proteinExistence type="predicted"/>
<keyword evidence="2" id="KW-1185">Reference proteome</keyword>
<dbReference type="Proteomes" id="UP001318860">
    <property type="component" value="Unassembled WGS sequence"/>
</dbReference>
<accession>A0ABR0WWQ8</accession>
<reference evidence="1 2" key="1">
    <citation type="journal article" date="2021" name="Comput. Struct. Biotechnol. J.">
        <title>De novo genome assembly of the potent medicinal plant Rehmannia glutinosa using nanopore technology.</title>
        <authorList>
            <person name="Ma L."/>
            <person name="Dong C."/>
            <person name="Song C."/>
            <person name="Wang X."/>
            <person name="Zheng X."/>
            <person name="Niu Y."/>
            <person name="Chen S."/>
            <person name="Feng W."/>
        </authorList>
    </citation>
    <scope>NUCLEOTIDE SEQUENCE [LARGE SCALE GENOMIC DNA]</scope>
    <source>
        <strain evidence="1">DH-2019</strain>
    </source>
</reference>
<name>A0ABR0WWQ8_REHGL</name>
<evidence type="ECO:0000313" key="2">
    <source>
        <dbReference type="Proteomes" id="UP001318860"/>
    </source>
</evidence>
<dbReference type="EMBL" id="JABTTQ020000007">
    <property type="protein sequence ID" value="KAK6151383.1"/>
    <property type="molecule type" value="Genomic_DNA"/>
</dbReference>
<sequence length="362" mass="39817">MPSFPPPGTVTVCEINRELVTADHLSDDQARETYAKILGTVFSPIPFESDNFYGTGTEQETVSQRKGILSAARQALLSGSLRPLFQPADVKLLQDIDLHSLSWHHHKQILAFISGPHHVTICDYNDSDGKALCVLSNESQKDVKILEWRPNGGKTLSVACKGGICIWAASYPGNVPSVRSGLGTPIRRGLGGISLLKWSPSGDYFFAAKLYYELPYIDDDGTFYLWETNTWTSELWSSKNGVVTGATWDPDGRMILLSFSESSALGSIHFASKPPSLDAHLIPVELPEIKSLTDSQVIEKIAWDASGERLAVSYRDGDELYKGLIAIFDVKRTPLISTSLIVGALDFAAPTLLYFDPMFYHS</sequence>
<dbReference type="PANTHER" id="PTHR14494">
    <property type="entry name" value="ALADIN/ADRACALIN/AAAS"/>
    <property type="match status" value="1"/>
</dbReference>
<dbReference type="InterPro" id="IPR045139">
    <property type="entry name" value="Aladin"/>
</dbReference>
<organism evidence="1 2">
    <name type="scientific">Rehmannia glutinosa</name>
    <name type="common">Chinese foxglove</name>
    <dbReference type="NCBI Taxonomy" id="99300"/>
    <lineage>
        <taxon>Eukaryota</taxon>
        <taxon>Viridiplantae</taxon>
        <taxon>Streptophyta</taxon>
        <taxon>Embryophyta</taxon>
        <taxon>Tracheophyta</taxon>
        <taxon>Spermatophyta</taxon>
        <taxon>Magnoliopsida</taxon>
        <taxon>eudicotyledons</taxon>
        <taxon>Gunneridae</taxon>
        <taxon>Pentapetalae</taxon>
        <taxon>asterids</taxon>
        <taxon>lamiids</taxon>
        <taxon>Lamiales</taxon>
        <taxon>Orobanchaceae</taxon>
        <taxon>Rehmannieae</taxon>
        <taxon>Rehmannia</taxon>
    </lineage>
</organism>
<dbReference type="InterPro" id="IPR015943">
    <property type="entry name" value="WD40/YVTN_repeat-like_dom_sf"/>
</dbReference>
<comment type="caution">
    <text evidence="1">The sequence shown here is derived from an EMBL/GenBank/DDBJ whole genome shotgun (WGS) entry which is preliminary data.</text>
</comment>
<evidence type="ECO:0008006" key="3">
    <source>
        <dbReference type="Google" id="ProtNLM"/>
    </source>
</evidence>
<evidence type="ECO:0000313" key="1">
    <source>
        <dbReference type="EMBL" id="KAK6151383.1"/>
    </source>
</evidence>
<dbReference type="InterPro" id="IPR036322">
    <property type="entry name" value="WD40_repeat_dom_sf"/>
</dbReference>
<dbReference type="SUPFAM" id="SSF50978">
    <property type="entry name" value="WD40 repeat-like"/>
    <property type="match status" value="1"/>
</dbReference>
<gene>
    <name evidence="1" type="ORF">DH2020_014018</name>
</gene>
<protein>
    <recommendedName>
        <fullName evidence="3">Aladin-like protein</fullName>
    </recommendedName>
</protein>
<dbReference type="PANTHER" id="PTHR14494:SF0">
    <property type="entry name" value="ALADIN"/>
    <property type="match status" value="1"/>
</dbReference>
<dbReference type="Gene3D" id="2.130.10.10">
    <property type="entry name" value="YVTN repeat-like/Quinoprotein amine dehydrogenase"/>
    <property type="match status" value="1"/>
</dbReference>